<dbReference type="InterPro" id="IPR023213">
    <property type="entry name" value="CAT-like_dom_sf"/>
</dbReference>
<dbReference type="SMART" id="SM00826">
    <property type="entry name" value="PKS_DH"/>
    <property type="match status" value="1"/>
</dbReference>
<dbReference type="InterPro" id="IPR020806">
    <property type="entry name" value="PKS_PP-bd"/>
</dbReference>
<comment type="caution">
    <text evidence="8">Lacks conserved residue(s) required for the propagation of feature annotation.</text>
</comment>
<dbReference type="SMART" id="SM00822">
    <property type="entry name" value="PKS_KR"/>
    <property type="match status" value="2"/>
</dbReference>
<dbReference type="InterPro" id="IPR042104">
    <property type="entry name" value="PKS_dehydratase_sf"/>
</dbReference>
<dbReference type="PROSITE" id="PS00606">
    <property type="entry name" value="KS3_1"/>
    <property type="match status" value="3"/>
</dbReference>
<dbReference type="SUPFAM" id="SSF51735">
    <property type="entry name" value="NAD(P)-binding Rossmann-fold domains"/>
    <property type="match status" value="3"/>
</dbReference>
<dbReference type="SUPFAM" id="SSF53901">
    <property type="entry name" value="Thiolase-like"/>
    <property type="match status" value="3"/>
</dbReference>
<dbReference type="Pfam" id="PF21089">
    <property type="entry name" value="PKS_DH_N"/>
    <property type="match status" value="1"/>
</dbReference>
<evidence type="ECO:0000313" key="14">
    <source>
        <dbReference type="EMBL" id="STX45936.1"/>
    </source>
</evidence>
<dbReference type="SMART" id="SM00823">
    <property type="entry name" value="PKS_PP"/>
    <property type="match status" value="2"/>
</dbReference>
<dbReference type="OrthoDB" id="9778690at2"/>
<keyword evidence="15" id="KW-1185">Reference proteome</keyword>
<comment type="cofactor">
    <cofactor evidence="1">
        <name>pantetheine 4'-phosphate</name>
        <dbReference type="ChEBI" id="CHEBI:47942"/>
    </cofactor>
</comment>
<dbReference type="Gene3D" id="3.30.70.3290">
    <property type="match status" value="3"/>
</dbReference>
<accession>A0A378JF57</accession>
<evidence type="ECO:0000256" key="4">
    <source>
        <dbReference type="ARBA" id="ARBA00022450"/>
    </source>
</evidence>
<dbReference type="InterPro" id="IPR036736">
    <property type="entry name" value="ACP-like_sf"/>
</dbReference>
<comment type="function">
    <text evidence="7">Involved in production of the polyketide antibiotic thailandamide.</text>
</comment>
<dbReference type="InterPro" id="IPR049551">
    <property type="entry name" value="PKS_DH_C"/>
</dbReference>
<dbReference type="Pfam" id="PF02801">
    <property type="entry name" value="Ketoacyl-synt_C"/>
    <property type="match status" value="3"/>
</dbReference>
<dbReference type="InterPro" id="IPR049900">
    <property type="entry name" value="PKS_mFAS_DH"/>
</dbReference>
<feature type="domain" description="PKS/mFAS DH" evidence="12">
    <location>
        <begin position="2463"/>
        <end position="2738"/>
    </location>
</feature>
<dbReference type="Pfam" id="PF08659">
    <property type="entry name" value="KR"/>
    <property type="match status" value="2"/>
</dbReference>
<feature type="region of interest" description="C-terminal hotdog fold" evidence="8">
    <location>
        <begin position="2596"/>
        <end position="2738"/>
    </location>
</feature>
<dbReference type="Pfam" id="PF14765">
    <property type="entry name" value="PS-DH"/>
    <property type="match status" value="1"/>
</dbReference>
<dbReference type="Gene3D" id="3.40.47.10">
    <property type="match status" value="3"/>
</dbReference>
<organism evidence="14 16">
    <name type="scientific">Legionella gratiana</name>
    <dbReference type="NCBI Taxonomy" id="45066"/>
    <lineage>
        <taxon>Bacteria</taxon>
        <taxon>Pseudomonadati</taxon>
        <taxon>Pseudomonadota</taxon>
        <taxon>Gammaproteobacteria</taxon>
        <taxon>Legionellales</taxon>
        <taxon>Legionellaceae</taxon>
        <taxon>Legionella</taxon>
    </lineage>
</organism>
<feature type="domain" description="Ketosynthase family 3 (KS3)" evidence="11">
    <location>
        <begin position="15"/>
        <end position="445"/>
    </location>
</feature>
<dbReference type="InterPro" id="IPR020807">
    <property type="entry name" value="PKS_DH"/>
</dbReference>
<dbReference type="PROSITE" id="PS00012">
    <property type="entry name" value="PHOSPHOPANTETHEINE"/>
    <property type="match status" value="2"/>
</dbReference>
<gene>
    <name evidence="14" type="primary">pksM</name>
    <name evidence="13" type="ORF">Lgra_1928</name>
    <name evidence="14" type="ORF">NCTC12388_02680</name>
</gene>
<evidence type="ECO:0000256" key="6">
    <source>
        <dbReference type="ARBA" id="ARBA00022679"/>
    </source>
</evidence>
<evidence type="ECO:0000256" key="2">
    <source>
        <dbReference type="ARBA" id="ARBA00005194"/>
    </source>
</evidence>
<feature type="domain" description="Ketosynthase family 3 (KS3)" evidence="11">
    <location>
        <begin position="691"/>
        <end position="1116"/>
    </location>
</feature>
<protein>
    <submittedName>
        <fullName evidence="14">Polyketide synthase</fullName>
    </submittedName>
</protein>
<keyword evidence="9" id="KW-0175">Coiled coil</keyword>
<evidence type="ECO:0000259" key="10">
    <source>
        <dbReference type="PROSITE" id="PS50075"/>
    </source>
</evidence>
<feature type="domain" description="Carrier" evidence="10">
    <location>
        <begin position="3193"/>
        <end position="3271"/>
    </location>
</feature>
<dbReference type="Proteomes" id="UP000254476">
    <property type="component" value="Unassembled WGS sequence"/>
</dbReference>
<reference evidence="14 16" key="2">
    <citation type="submission" date="2018-06" db="EMBL/GenBank/DDBJ databases">
        <authorList>
            <consortium name="Pathogen Informatics"/>
            <person name="Doyle S."/>
        </authorList>
    </citation>
    <scope>NUCLEOTIDE SEQUENCE [LARGE SCALE GENOMIC DNA]</scope>
    <source>
        <strain evidence="14 16">NCTC12388</strain>
    </source>
</reference>
<dbReference type="PANTHER" id="PTHR43775:SF37">
    <property type="entry name" value="SI:DKEY-61P9.11"/>
    <property type="match status" value="1"/>
</dbReference>
<dbReference type="SUPFAM" id="SSF47336">
    <property type="entry name" value="ACP-like"/>
    <property type="match status" value="2"/>
</dbReference>
<feature type="domain" description="Ketosynthase family 3 (KS3)" evidence="11">
    <location>
        <begin position="1870"/>
        <end position="2295"/>
    </location>
</feature>
<dbReference type="InterPro" id="IPR050091">
    <property type="entry name" value="PKS_NRPS_Biosynth_Enz"/>
</dbReference>
<dbReference type="Gene3D" id="3.40.50.720">
    <property type="entry name" value="NAD(P)-binding Rossmann-like Domain"/>
    <property type="match status" value="2"/>
</dbReference>
<dbReference type="GO" id="GO:0004315">
    <property type="term" value="F:3-oxoacyl-[acyl-carrier-protein] synthase activity"/>
    <property type="evidence" value="ECO:0007669"/>
    <property type="project" value="InterPro"/>
</dbReference>
<feature type="region of interest" description="N-terminal hotdog fold" evidence="8">
    <location>
        <begin position="2463"/>
        <end position="2582"/>
    </location>
</feature>
<evidence type="ECO:0000256" key="7">
    <source>
        <dbReference type="ARBA" id="ARBA00054155"/>
    </source>
</evidence>
<keyword evidence="4" id="KW-0596">Phosphopantetheine</keyword>
<evidence type="ECO:0000259" key="12">
    <source>
        <dbReference type="PROSITE" id="PS52019"/>
    </source>
</evidence>
<evidence type="ECO:0000256" key="9">
    <source>
        <dbReference type="SAM" id="Coils"/>
    </source>
</evidence>
<dbReference type="STRING" id="45066.Lgra_1928"/>
<dbReference type="Gene3D" id="1.10.1200.10">
    <property type="entry name" value="ACP-like"/>
    <property type="match status" value="2"/>
</dbReference>
<dbReference type="InterPro" id="IPR014031">
    <property type="entry name" value="Ketoacyl_synth_C"/>
</dbReference>
<evidence type="ECO:0000313" key="16">
    <source>
        <dbReference type="Proteomes" id="UP000254476"/>
    </source>
</evidence>
<comment type="similarity">
    <text evidence="3">Belongs to the short-chain dehydrogenases/reductases (SDR) family.</text>
</comment>
<keyword evidence="6" id="KW-0808">Transferase</keyword>
<dbReference type="InterPro" id="IPR018201">
    <property type="entry name" value="Ketoacyl_synth_AS"/>
</dbReference>
<dbReference type="CDD" id="cd05274">
    <property type="entry name" value="KR_FAS_SDR_x"/>
    <property type="match status" value="1"/>
</dbReference>
<dbReference type="Pfam" id="PF22621">
    <property type="entry name" value="CurL-like_PKS_C"/>
    <property type="match status" value="3"/>
</dbReference>
<evidence type="ECO:0000313" key="15">
    <source>
        <dbReference type="Proteomes" id="UP000054691"/>
    </source>
</evidence>
<dbReference type="InterPro" id="IPR009081">
    <property type="entry name" value="PP-bd_ACP"/>
</dbReference>
<dbReference type="InterPro" id="IPR014030">
    <property type="entry name" value="Ketoacyl_synth_N"/>
</dbReference>
<dbReference type="PROSITE" id="PS52004">
    <property type="entry name" value="KS3_2"/>
    <property type="match status" value="3"/>
</dbReference>
<dbReference type="FunFam" id="3.40.47.10:FF:000019">
    <property type="entry name" value="Polyketide synthase type I"/>
    <property type="match status" value="2"/>
</dbReference>
<dbReference type="InterPro" id="IPR057326">
    <property type="entry name" value="KR_dom"/>
</dbReference>
<dbReference type="PANTHER" id="PTHR43775">
    <property type="entry name" value="FATTY ACID SYNTHASE"/>
    <property type="match status" value="1"/>
</dbReference>
<dbReference type="InterPro" id="IPR001242">
    <property type="entry name" value="Condensation_dom"/>
</dbReference>
<dbReference type="InterPro" id="IPR006162">
    <property type="entry name" value="Ppantetheine_attach_site"/>
</dbReference>
<dbReference type="EMBL" id="UGOB01000001">
    <property type="protein sequence ID" value="STX45936.1"/>
    <property type="molecule type" value="Genomic_DNA"/>
</dbReference>
<feature type="domain" description="Carrier" evidence="10">
    <location>
        <begin position="1775"/>
        <end position="1852"/>
    </location>
</feature>
<evidence type="ECO:0000256" key="8">
    <source>
        <dbReference type="PROSITE-ProRule" id="PRU01363"/>
    </source>
</evidence>
<dbReference type="CDD" id="cd00833">
    <property type="entry name" value="PKS"/>
    <property type="match status" value="3"/>
</dbReference>
<dbReference type="InterPro" id="IPR013968">
    <property type="entry name" value="PKS_KR"/>
</dbReference>
<evidence type="ECO:0000256" key="5">
    <source>
        <dbReference type="ARBA" id="ARBA00022553"/>
    </source>
</evidence>
<keyword evidence="5" id="KW-0597">Phosphoprotein</keyword>
<dbReference type="Pfam" id="PF00550">
    <property type="entry name" value="PP-binding"/>
    <property type="match status" value="2"/>
</dbReference>
<dbReference type="GO" id="GO:0031177">
    <property type="term" value="F:phosphopantetheine binding"/>
    <property type="evidence" value="ECO:0007669"/>
    <property type="project" value="InterPro"/>
</dbReference>
<dbReference type="UniPathway" id="UPA00094"/>
<dbReference type="InterPro" id="IPR036291">
    <property type="entry name" value="NAD(P)-bd_dom_sf"/>
</dbReference>
<evidence type="ECO:0000259" key="11">
    <source>
        <dbReference type="PROSITE" id="PS52004"/>
    </source>
</evidence>
<feature type="coiled-coil region" evidence="9">
    <location>
        <begin position="1374"/>
        <end position="1401"/>
    </location>
</feature>
<dbReference type="Pfam" id="PF00668">
    <property type="entry name" value="Condensation"/>
    <property type="match status" value="1"/>
</dbReference>
<dbReference type="GO" id="GO:0006633">
    <property type="term" value="P:fatty acid biosynthetic process"/>
    <property type="evidence" value="ECO:0007669"/>
    <property type="project" value="UniProtKB-UniPathway"/>
</dbReference>
<dbReference type="Proteomes" id="UP000054691">
    <property type="component" value="Unassembled WGS sequence"/>
</dbReference>
<dbReference type="InterPro" id="IPR016039">
    <property type="entry name" value="Thiolase-like"/>
</dbReference>
<dbReference type="SUPFAM" id="SSF52777">
    <property type="entry name" value="CoA-dependent acyltransferases"/>
    <property type="match status" value="2"/>
</dbReference>
<dbReference type="Gene3D" id="3.30.559.10">
    <property type="entry name" value="Chloramphenicol acetyltransferase-like domain"/>
    <property type="match status" value="1"/>
</dbReference>
<dbReference type="Gene3D" id="3.30.559.30">
    <property type="entry name" value="Nonribosomal peptide synthetase, condensation domain"/>
    <property type="match status" value="1"/>
</dbReference>
<dbReference type="Pfam" id="PF00109">
    <property type="entry name" value="ketoacyl-synt"/>
    <property type="match status" value="3"/>
</dbReference>
<comment type="pathway">
    <text evidence="2">Lipid metabolism; fatty acid biosynthesis.</text>
</comment>
<name>A0A378JF57_9GAMM</name>
<evidence type="ECO:0000256" key="3">
    <source>
        <dbReference type="ARBA" id="ARBA00006484"/>
    </source>
</evidence>
<dbReference type="RefSeq" id="WP_058499043.1">
    <property type="nucleotide sequence ID" value="NZ_CAAAHW010000014.1"/>
</dbReference>
<dbReference type="InterPro" id="IPR020841">
    <property type="entry name" value="PKS_Beta-ketoAc_synthase_dom"/>
</dbReference>
<dbReference type="PROSITE" id="PS52019">
    <property type="entry name" value="PKS_MFAS_DH"/>
    <property type="match status" value="1"/>
</dbReference>
<evidence type="ECO:0000256" key="1">
    <source>
        <dbReference type="ARBA" id="ARBA00001957"/>
    </source>
</evidence>
<sequence length="3783" mass="426609">MVKKNQENNRNDILNEPLAIIGMNCQFPGMDSDVEDVDSFYTMLLKGQSPIKEVPENRWDVDEYYDSDRDKADKIIGRKGGFLNHPQLFDATFFKIATVEAKQMDPQHRLFLEVAIRALNHANITLDSLSNSNTGVFYGTSAQDYSQLNYKDHIEFNAYTQIGAASSAAAGRLSHFLNLKGPSLAVDTACSSSLSALCLAANSLRMGQCSLAIVGGVHLNLCPENFIGLTKANMLSAHDQCGSFDVKADGFVRSEGCGVVIVKRLSDAIKDNNTIFAVIKSVVMNQDGDDGTVLVAPNIKAQIALHQEVLAQANLTAGDIDYLEAHGTGTLVGDSVEFNAIQQVHQGLHSKEKPLIIGALKSNIGHSIASSGMASLIKAICALQYEKIPPNLHYSKPNQAIDPTKIPALFPIQVIEFKKLKNKKRYVQVSNFGFSGTNVSAIIEEPNNAVNLECADDDKPQCFVISANSEYSLKHMIAGYTTYLKNTSACLNDICYTLIHCRDHFKYRCAIIVNDKKTLIKKLESKDYEWHKVTLKKEVREITSDAQSIYEAYLAGFNIKLDPNDVPYNKVDLPLYHFDRKSYWHEPRVKKVPDALVQQSREQQVETIKNQIAAKMQSLLKRERIDEYEDFGSLGFTQELLAELDQSLYELFSYKMSIPAFLTLDKLARHVQQILLPTPVVRQPTVNILDNEPIAIIGMSCRFPKATNIDEFLSLLEHGESGMVDIPIDRWDNEKFYDPDVNALGRLYIKQLGLIENIRNFDAEFFNISPREAKLMSPQLRVFLETSYHALENANLSLTAIKDSKTGVFVGVGTNEYPRLLAGLGVGLDDLNIYFATGNVLNAIPGRVAYAFDFHGPIQAIDTACSSSMTAIHDACLSLQTGDCDMALAGGVNILLAPDSNITLSKARMLSPESRCKTFSEDADGYARSEGCGVIVLKRLSTALKDKDTILAVIKGTSINSDGKSGGFTVPNGIAQEEVIRSALAKAKLSPADVDYIEAHGTGTPLADPIEVNALTKIFSEAHSQENPLYISSVKTNIGHSESASGVAGVIKTVLSLHTHQLFKHLNFKKLNPQIELKNTVIPLSTLDWRKKEGLRCAGVSSFGFSGANAHMVLQEAPLRKMEPRVLPEESLLLISAKSNTALELLLASYQKFLASTDNEFADICYTAATCRSHFLFRVAIKARTAKEAALLLEKNEYSIYQIKKEKSNSLFLQESMTLEQLQIAYQEGVKIDWLNYYNVLAAELESENTLLRNKESDERLIENNFFIKIKLPLYEFDREEHWFETKDKLKDIPMPKDWCFQLQWQHQPCTKNHRKIQGNHWLLLGAKHLASRFRAQGLSMVSEEDNYPLEKLDGIIFAMGLDLPLDTDIESNIAFQKSTLKNLLALIKELNDKRIKLQLIVLTTNAIPEFATGKLNLSNSSLIGFCRTLVLELPQFHTILIDSEKTDEDYYIAQVIDEINYNEDPNYEHVVVYRDRKRFIARLKRTKLADRKCSLYGEGRYLVTGGCGGLGLVTAQALLSAGAREIILTSRNVDKPVIKEAIKKLKSNYPSRTIRTISLDITDKEKLRTLLLELNTDGLLKGIIHAAGAAVKASLIEHTNEDVDYLFSAKVQGGWYLHELSQDIDLDFFVVYSSISSVFGSNKESVYSGTNSFLDALIAERQRLGLVGTAIDWGPWGEAGMAKKRSQDQGLKQSLISNEQGHAFIKILINEQLSHAAIISPDYLKFMLDFVPKPLPAFHHYLASDLIIVGHMPDQNLSAWLNDYLEVSAENRLQACNEMIIAICKEILELSDAEDLDENEGFFEIGFDSLMITEMATMLKEKLAPSLKVTATIGFDYPSINKLAQHIESELEQHLIKKQDPKPIVEQTDDSIAIIGMSCNFPNAPDIAAFETLLEEGLSGMREIPIERWDNKHYYDSNVDAPGKSYVKKLGLIDNIKGFDANFFGISPREAKLMEPQQRIFLACSYNALEHANYTPESLRGSLTGVFAGVGPNEYYAQLEKSGFSNEELSVYSITGNVSNLIPGRVAYAFDFKGPSISVDTACSSSMVAIHYACQSLKNREVDYALAGGVNVLLMPESNITLCKAKALSPDGECKTFDEHADGYARAEGCGVLFLKRLSDALRDKDTVLAVIKASAVNNDGKSAGLTVPNGLSQEEVMMKALSQTDLASSDISYIEAHGTGTPLGDPIEVHAINKVYGKGRGQDNPLYLGAVKTNIGHLESAAGVASIIKTVISLQKKKIYALLNFKKLNPHIQLGETRLALQKMDWNTHAKLKCAGVNAFGFSGTNAHIILQEFPAPFVTSKPRDVGRGEQLDVRSGAQLKVRKPHLLVFSAKSQVALDNLTHNYQQYLATTTDDFGDICFTAATCREHYAYRAALVAETAQEASRLLERGQFNEALHLHEPALKSVFTLYLQGKQVDWGSYYKTVANDYAKVNLPHYPFDLVEFWVEKKSTQNASLDIVHPLLGQMFSLPGNEYLFCHKLDLDHFSYIQQNFIFDKVVFPATAYIESGLATAKLVLKRNAFCIEKFHIERPLYPKPEQDIQIQVKPQNDNQYKINIFAKQEDNWQLFSEMEISLVAPSIPESVDLNTLKSSFARHVKLVQIYEHFKYHSFFYDEEFQVLEESYMDQENILSKVVLPKTGDGQSYYYHPLLLDGAMQSIWLFIMNHIEHSTYVPYTFARMITFQEAPRNVWVHLNQRISENEHELCFDVKFYDNSGLLIGEIEKLKLRKVTRAHFISYEPNLQHLYHIRWNTLKPNLSVQTEIPELSVIASDPVYAKRVLADLNYQLIDNLNEIRNIENKHIVFLYHQSQFNVLFHCCQKLFKLRPHSFILVTENAYAIHDKDKVNPYHTMASSFWKSFSNEFELNKNYSVDLDTKSTLSAVLRDLFSTNNSENQFAVRDSVYVPRLKKIQLPANLTQEELLFKSDVSYLITGGTGGLAKLLIEYLMRRGAQHIVITSRSECPNSIKELINRARKKNIFIQHYQADASNFQQMEQLITEMEQSSHPLQGVFHLAGIVQDGLLINLSDEEMQSVLSAKMDSALILHQLTQDIPLDLFVLFSSSASVLGARGQANYVAANGFLDGLAYLRQQQGLPGIAINWGPFEALGMTANLSQAIQQRGFTSLDKSSIDILDVLLKTKFAQIAVCPINWEIYFKFAPKQTWLSELAKNTLPVDQHFLNALRQHTQEESIAILSQALREIVADVLGLNSMEQIKVDDGLFSLGLDSLMAIEIRNRVHDKLQCPTLNLSIEYFINKPSVSKIAKNIVDELQNFFDFNYKTESQLLESSIQEEVPLCDFQYVFWVLNKRRYSYNIGTQLQIQGKLKKEYVAQAFDFVVKKNSAFWLSFNKEVPVQVLKRQGQFELIYKDISLDNEQKVLSQEFQKNMLSAIPLSEQPLIRVFLYKINSDLHELHIVIPHIIVDGPSCDLVVSQFKSCYDMLVQGERLSIEPESDSFLSYVKKNNFLYEKNLKEKIDFWQEYNKGFKMLYLGPEHFMSTANQKHYLFHYPIDSRRAEQFIEWHRAKNINVSTGLIAVCHIVFYKLSRQTKVPFIQIHSGREGSQYNSIVGLFSEYKRINSTLSEEYRFIDFIKAIDDQQLKAAPYQKCSHVIKNNEFQGTGLRMTHYLLYTWNKFRLSKPFKQSKLNSRLIDFYLEYLSWAETIDYSTAFKLKLNKLLKINIPLQKPERLRVLINITPSFFGKSNPDPNVSPLSYQYANHFSSEDRPTNSRVLWILFSKNQKGEYLFSINGPLTTQAKDLIGKEFNQIMAKLLENEEYTIADLI</sequence>
<dbReference type="Gene3D" id="3.10.129.110">
    <property type="entry name" value="Polyketide synthase dehydratase"/>
    <property type="match status" value="1"/>
</dbReference>
<dbReference type="SMART" id="SM00825">
    <property type="entry name" value="PKS_KS"/>
    <property type="match status" value="3"/>
</dbReference>
<dbReference type="InterPro" id="IPR049552">
    <property type="entry name" value="PKS_DH_N"/>
</dbReference>
<dbReference type="PROSITE" id="PS50075">
    <property type="entry name" value="CARRIER"/>
    <property type="match status" value="2"/>
</dbReference>
<reference evidence="13 15" key="1">
    <citation type="submission" date="2015-11" db="EMBL/GenBank/DDBJ databases">
        <title>Genomic analysis of 38 Legionella species identifies large and diverse effector repertoires.</title>
        <authorList>
            <person name="Burstein D."/>
            <person name="Amaro F."/>
            <person name="Zusman T."/>
            <person name="Lifshitz Z."/>
            <person name="Cohen O."/>
            <person name="Gilbert J.A."/>
            <person name="Pupko T."/>
            <person name="Shuman H.A."/>
            <person name="Segal G."/>
        </authorList>
    </citation>
    <scope>NUCLEOTIDE SEQUENCE [LARGE SCALE GENOMIC DNA]</scope>
    <source>
        <strain evidence="13 15">Lyon 8420412</strain>
    </source>
</reference>
<dbReference type="EMBL" id="LNYE01000022">
    <property type="protein sequence ID" value="KTD10962.1"/>
    <property type="molecule type" value="Genomic_DNA"/>
</dbReference>
<proteinExistence type="inferred from homology"/>
<evidence type="ECO:0000313" key="13">
    <source>
        <dbReference type="EMBL" id="KTD10962.1"/>
    </source>
</evidence>
<dbReference type="GO" id="GO:0004312">
    <property type="term" value="F:fatty acid synthase activity"/>
    <property type="evidence" value="ECO:0007669"/>
    <property type="project" value="TreeGrafter"/>
</dbReference>